<evidence type="ECO:0000259" key="2">
    <source>
        <dbReference type="Pfam" id="PF26505"/>
    </source>
</evidence>
<gene>
    <name evidence="3" type="ORF">Mettu_3396</name>
</gene>
<evidence type="ECO:0000259" key="1">
    <source>
        <dbReference type="Pfam" id="PF26504"/>
    </source>
</evidence>
<name>G3IZ93_METTV</name>
<evidence type="ECO:0000313" key="4">
    <source>
        <dbReference type="Proteomes" id="UP000004664"/>
    </source>
</evidence>
<dbReference type="Proteomes" id="UP000004664">
    <property type="component" value="Unassembled WGS sequence"/>
</dbReference>
<dbReference type="InterPro" id="IPR059012">
    <property type="entry name" value="DUF8168_C"/>
</dbReference>
<accession>G3IZ93</accession>
<dbReference type="RefSeq" id="WP_006892558.1">
    <property type="nucleotide sequence ID" value="NZ_JH109153.1"/>
</dbReference>
<sequence length="234" mass="25913">MKYVVTGRVHPERADVSFSRIEMGFEGGGTAIASCDASQVTITLNVPSIDGWISAKIMADDVANIIVNSLGFSLGSGYAVELIQVTEEDGTPHVFGVRPEGETPGQTLGINPHIPAFNRAFQLSGRDVFFRLALRDYLRAITDVTDCATYCYRAIEGIKSAFVFKTGLDRWDDMHATLGTERDAITTTVKHYADAVRHGNWVNAKPTNKFERWKMLSITRDILVKYLDYAEPAM</sequence>
<feature type="domain" description="DUF8168" evidence="2">
    <location>
        <begin position="3"/>
        <end position="94"/>
    </location>
</feature>
<dbReference type="eggNOG" id="ENOG5033GIS">
    <property type="taxonomic scope" value="Bacteria"/>
</dbReference>
<dbReference type="HOGENOM" id="CLU_1163947_0_0_6"/>
<proteinExistence type="predicted"/>
<reference evidence="3 4" key="1">
    <citation type="submission" date="2011-06" db="EMBL/GenBank/DDBJ databases">
        <title>Genomic sequence of Methylobacter tundripaludum SV96.</title>
        <authorList>
            <consortium name="US DOE Joint Genome Institute"/>
            <person name="Lucas S."/>
            <person name="Han J."/>
            <person name="Lapidus A."/>
            <person name="Cheng J.-F."/>
            <person name="Goodwin L."/>
            <person name="Pitluck S."/>
            <person name="Held B."/>
            <person name="Detter J.C."/>
            <person name="Han C."/>
            <person name="Tapia R."/>
            <person name="Land M."/>
            <person name="Hauser L."/>
            <person name="Kyrpides N."/>
            <person name="Ivanova N."/>
            <person name="Ovchinnikova G."/>
            <person name="Pagani I."/>
            <person name="Klotz M.G."/>
            <person name="Dispirito A.A."/>
            <person name="Murrell J.C."/>
            <person name="Dunfield P."/>
            <person name="Kalyuzhnaya M.G."/>
            <person name="Svenning M."/>
            <person name="Trotsenko Y.A."/>
            <person name="Stein L.Y."/>
            <person name="Woyke T."/>
        </authorList>
    </citation>
    <scope>NUCLEOTIDE SEQUENCE [LARGE SCALE GENOMIC DNA]</scope>
    <source>
        <strain evidence="4">ATCC BAA-1195 / DSM 17260 / SV96</strain>
    </source>
</reference>
<keyword evidence="4" id="KW-1185">Reference proteome</keyword>
<dbReference type="EMBL" id="JH109153">
    <property type="protein sequence ID" value="EGW20265.1"/>
    <property type="molecule type" value="Genomic_DNA"/>
</dbReference>
<protein>
    <submittedName>
        <fullName evidence="3">Uncharacterized protein</fullName>
    </submittedName>
</protein>
<dbReference type="Pfam" id="PF26504">
    <property type="entry name" value="DUF8168_C"/>
    <property type="match status" value="1"/>
</dbReference>
<organism evidence="3 4">
    <name type="scientific">Methylobacter tundripaludum (strain ATCC BAA-1195 / DSM 17260 / SV96)</name>
    <dbReference type="NCBI Taxonomy" id="697282"/>
    <lineage>
        <taxon>Bacteria</taxon>
        <taxon>Pseudomonadati</taxon>
        <taxon>Pseudomonadota</taxon>
        <taxon>Gammaproteobacteria</taxon>
        <taxon>Methylococcales</taxon>
        <taxon>Methylococcaceae</taxon>
        <taxon>Methylobacter</taxon>
    </lineage>
</organism>
<dbReference type="InterPro" id="IPR059013">
    <property type="entry name" value="DUF8168_N"/>
</dbReference>
<feature type="domain" description="DUF8168" evidence="1">
    <location>
        <begin position="116"/>
        <end position="230"/>
    </location>
</feature>
<dbReference type="AlphaFoldDB" id="G3IZ93"/>
<dbReference type="Pfam" id="PF26505">
    <property type="entry name" value="DUF8168_N"/>
    <property type="match status" value="1"/>
</dbReference>
<evidence type="ECO:0000313" key="3">
    <source>
        <dbReference type="EMBL" id="EGW20265.1"/>
    </source>
</evidence>
<dbReference type="OrthoDB" id="7059212at2"/>